<dbReference type="AlphaFoldDB" id="A0A2T2NUY3"/>
<keyword evidence="2 7" id="KW-0812">Transmembrane</keyword>
<name>A0A2T2NUY3_CORCC</name>
<feature type="compositionally biased region" description="Basic and acidic residues" evidence="6">
    <location>
        <begin position="292"/>
        <end position="313"/>
    </location>
</feature>
<feature type="region of interest" description="Disordered" evidence="6">
    <location>
        <begin position="266"/>
        <end position="313"/>
    </location>
</feature>
<evidence type="ECO:0000256" key="1">
    <source>
        <dbReference type="ARBA" id="ARBA00004141"/>
    </source>
</evidence>
<protein>
    <recommendedName>
        <fullName evidence="8">Rhodopsin domain-containing protein</fullName>
    </recommendedName>
</protein>
<evidence type="ECO:0000313" key="9">
    <source>
        <dbReference type="EMBL" id="PSN69245.1"/>
    </source>
</evidence>
<gene>
    <name evidence="9" type="ORF">BS50DRAFT_572401</name>
</gene>
<feature type="transmembrane region" description="Helical" evidence="7">
    <location>
        <begin position="100"/>
        <end position="120"/>
    </location>
</feature>
<evidence type="ECO:0000313" key="10">
    <source>
        <dbReference type="Proteomes" id="UP000240883"/>
    </source>
</evidence>
<organism evidence="9 10">
    <name type="scientific">Corynespora cassiicola Philippines</name>
    <dbReference type="NCBI Taxonomy" id="1448308"/>
    <lineage>
        <taxon>Eukaryota</taxon>
        <taxon>Fungi</taxon>
        <taxon>Dikarya</taxon>
        <taxon>Ascomycota</taxon>
        <taxon>Pezizomycotina</taxon>
        <taxon>Dothideomycetes</taxon>
        <taxon>Pleosporomycetidae</taxon>
        <taxon>Pleosporales</taxon>
        <taxon>Corynesporascaceae</taxon>
        <taxon>Corynespora</taxon>
    </lineage>
</organism>
<comment type="similarity">
    <text evidence="5">Belongs to the SAT4 family.</text>
</comment>
<feature type="compositionally biased region" description="Basic residues" evidence="6">
    <location>
        <begin position="281"/>
        <end position="291"/>
    </location>
</feature>
<feature type="region of interest" description="Disordered" evidence="6">
    <location>
        <begin position="171"/>
        <end position="207"/>
    </location>
</feature>
<keyword evidence="10" id="KW-1185">Reference proteome</keyword>
<keyword evidence="3 7" id="KW-1133">Transmembrane helix</keyword>
<evidence type="ECO:0000256" key="4">
    <source>
        <dbReference type="ARBA" id="ARBA00023136"/>
    </source>
</evidence>
<feature type="compositionally biased region" description="Basic and acidic residues" evidence="6">
    <location>
        <begin position="266"/>
        <end position="280"/>
    </location>
</feature>
<feature type="domain" description="Rhodopsin" evidence="8">
    <location>
        <begin position="1"/>
        <end position="161"/>
    </location>
</feature>
<feature type="transmembrane region" description="Helical" evidence="7">
    <location>
        <begin position="22"/>
        <end position="42"/>
    </location>
</feature>
<sequence>MSITHLYIVLFPHTPLQWICKVQLVLLTLAWLSSLLPTFFMCEPLEYIWNRNIEGGKCINVKAFWRGTGAIALFFDVTCVVLPLPVLWSLKMGVWQKLKLTMLFGLGLGICIITALRIYYDELMDFADLSYTAAPVIMCAVPEPSFAIVLGSIPIMLPLFTRASNTVKSGFANNKPTFTPSPGQSRPPTAQTQDLPHRPAPLQRSDSKKFKQWVDHVYPLTPITEGGRGSDESGRAGYSVDLERGSRRIPSWGGITIRKEVRINSEKNHVHDAKLEAEKEKKKRRRSSFKRGHLESDSVQERPEPCCPRENEI</sequence>
<dbReference type="EMBL" id="KZ678133">
    <property type="protein sequence ID" value="PSN69245.1"/>
    <property type="molecule type" value="Genomic_DNA"/>
</dbReference>
<evidence type="ECO:0000256" key="2">
    <source>
        <dbReference type="ARBA" id="ARBA00022692"/>
    </source>
</evidence>
<evidence type="ECO:0000259" key="8">
    <source>
        <dbReference type="Pfam" id="PF20684"/>
    </source>
</evidence>
<dbReference type="PANTHER" id="PTHR33048:SF57">
    <property type="entry name" value="INTEGRAL MEMBRANE PROTEIN-RELATED"/>
    <property type="match status" value="1"/>
</dbReference>
<feature type="transmembrane region" description="Helical" evidence="7">
    <location>
        <begin position="63"/>
        <end position="88"/>
    </location>
</feature>
<evidence type="ECO:0000256" key="7">
    <source>
        <dbReference type="SAM" id="Phobius"/>
    </source>
</evidence>
<dbReference type="InterPro" id="IPR049326">
    <property type="entry name" value="Rhodopsin_dom_fungi"/>
</dbReference>
<evidence type="ECO:0000256" key="3">
    <source>
        <dbReference type="ARBA" id="ARBA00022989"/>
    </source>
</evidence>
<evidence type="ECO:0000256" key="6">
    <source>
        <dbReference type="SAM" id="MobiDB-lite"/>
    </source>
</evidence>
<proteinExistence type="inferred from homology"/>
<dbReference type="OrthoDB" id="10017208at2759"/>
<dbReference type="Pfam" id="PF20684">
    <property type="entry name" value="Fung_rhodopsin"/>
    <property type="match status" value="1"/>
</dbReference>
<dbReference type="Proteomes" id="UP000240883">
    <property type="component" value="Unassembled WGS sequence"/>
</dbReference>
<comment type="subcellular location">
    <subcellularLocation>
        <location evidence="1">Membrane</location>
        <topology evidence="1">Multi-pass membrane protein</topology>
    </subcellularLocation>
</comment>
<dbReference type="InterPro" id="IPR052337">
    <property type="entry name" value="SAT4-like"/>
</dbReference>
<accession>A0A2T2NUY3</accession>
<dbReference type="PANTHER" id="PTHR33048">
    <property type="entry name" value="PTH11-LIKE INTEGRAL MEMBRANE PROTEIN (AFU_ORTHOLOGUE AFUA_5G11245)"/>
    <property type="match status" value="1"/>
</dbReference>
<keyword evidence="4 7" id="KW-0472">Membrane</keyword>
<feature type="compositionally biased region" description="Polar residues" evidence="6">
    <location>
        <begin position="171"/>
        <end position="194"/>
    </location>
</feature>
<dbReference type="GO" id="GO:0016020">
    <property type="term" value="C:membrane"/>
    <property type="evidence" value="ECO:0007669"/>
    <property type="project" value="UniProtKB-SubCell"/>
</dbReference>
<reference evidence="9 10" key="1">
    <citation type="journal article" date="2018" name="Front. Microbiol.">
        <title>Genome-Wide Analysis of Corynespora cassiicola Leaf Fall Disease Putative Effectors.</title>
        <authorList>
            <person name="Lopez D."/>
            <person name="Ribeiro S."/>
            <person name="Label P."/>
            <person name="Fumanal B."/>
            <person name="Venisse J.S."/>
            <person name="Kohler A."/>
            <person name="de Oliveira R.R."/>
            <person name="Labutti K."/>
            <person name="Lipzen A."/>
            <person name="Lail K."/>
            <person name="Bauer D."/>
            <person name="Ohm R.A."/>
            <person name="Barry K.W."/>
            <person name="Spatafora J."/>
            <person name="Grigoriev I.V."/>
            <person name="Martin F.M."/>
            <person name="Pujade-Renaud V."/>
        </authorList>
    </citation>
    <scope>NUCLEOTIDE SEQUENCE [LARGE SCALE GENOMIC DNA]</scope>
    <source>
        <strain evidence="9 10">Philippines</strain>
    </source>
</reference>
<evidence type="ECO:0000256" key="5">
    <source>
        <dbReference type="ARBA" id="ARBA00038359"/>
    </source>
</evidence>